<evidence type="ECO:0000256" key="7">
    <source>
        <dbReference type="SAM" id="Phobius"/>
    </source>
</evidence>
<dbReference type="Proteomes" id="UP000007013">
    <property type="component" value="Chromosome"/>
</dbReference>
<evidence type="ECO:0000256" key="5">
    <source>
        <dbReference type="ARBA" id="ARBA00022989"/>
    </source>
</evidence>
<keyword evidence="3" id="KW-1003">Cell membrane</keyword>
<keyword evidence="4 7" id="KW-0812">Transmembrane</keyword>
<dbReference type="GO" id="GO:0005886">
    <property type="term" value="C:plasma membrane"/>
    <property type="evidence" value="ECO:0007669"/>
    <property type="project" value="UniProtKB-SubCell"/>
</dbReference>
<feature type="domain" description="Glycine transporter" evidence="8">
    <location>
        <begin position="99"/>
        <end position="173"/>
    </location>
</feature>
<accession>B1ZNJ8</accession>
<feature type="transmembrane region" description="Helical" evidence="7">
    <location>
        <begin position="35"/>
        <end position="52"/>
    </location>
</feature>
<evidence type="ECO:0000256" key="3">
    <source>
        <dbReference type="ARBA" id="ARBA00022475"/>
    </source>
</evidence>
<dbReference type="AlphaFoldDB" id="B1ZNJ8"/>
<evidence type="ECO:0000256" key="4">
    <source>
        <dbReference type="ARBA" id="ARBA00022692"/>
    </source>
</evidence>
<organism evidence="9 10">
    <name type="scientific">Opitutus terrae (strain DSM 11246 / JCM 15787 / PB90-1)</name>
    <dbReference type="NCBI Taxonomy" id="452637"/>
    <lineage>
        <taxon>Bacteria</taxon>
        <taxon>Pseudomonadati</taxon>
        <taxon>Verrucomicrobiota</taxon>
        <taxon>Opitutia</taxon>
        <taxon>Opitutales</taxon>
        <taxon>Opitutaceae</taxon>
        <taxon>Opitutus</taxon>
    </lineage>
</organism>
<proteinExistence type="inferred from homology"/>
<dbReference type="HOGENOM" id="CLU_064906_3_1_0"/>
<feature type="transmembrane region" description="Helical" evidence="7">
    <location>
        <begin position="184"/>
        <end position="203"/>
    </location>
</feature>
<dbReference type="RefSeq" id="WP_012373970.1">
    <property type="nucleotide sequence ID" value="NC_010571.1"/>
</dbReference>
<evidence type="ECO:0000313" key="10">
    <source>
        <dbReference type="Proteomes" id="UP000007013"/>
    </source>
</evidence>
<evidence type="ECO:0000313" key="9">
    <source>
        <dbReference type="EMBL" id="ACB74432.1"/>
    </source>
</evidence>
<dbReference type="STRING" id="452637.Oter_1144"/>
<name>B1ZNJ8_OPITP</name>
<comment type="subcellular location">
    <subcellularLocation>
        <location evidence="1">Cell membrane</location>
        <topology evidence="1">Multi-pass membrane protein</topology>
    </subcellularLocation>
</comment>
<dbReference type="PANTHER" id="PTHR30506:SF3">
    <property type="entry name" value="UPF0126 INNER MEMBRANE PROTEIN YADS-RELATED"/>
    <property type="match status" value="1"/>
</dbReference>
<feature type="domain" description="Glycine transporter" evidence="8">
    <location>
        <begin position="11"/>
        <end position="84"/>
    </location>
</feature>
<keyword evidence="6 7" id="KW-0472">Membrane</keyword>
<protein>
    <recommendedName>
        <fullName evidence="8">Glycine transporter domain-containing protein</fullName>
    </recommendedName>
</protein>
<evidence type="ECO:0000256" key="1">
    <source>
        <dbReference type="ARBA" id="ARBA00004651"/>
    </source>
</evidence>
<feature type="transmembrane region" description="Helical" evidence="7">
    <location>
        <begin position="6"/>
        <end position="28"/>
    </location>
</feature>
<dbReference type="Pfam" id="PF03458">
    <property type="entry name" value="Gly_transporter"/>
    <property type="match status" value="2"/>
</dbReference>
<evidence type="ECO:0000256" key="2">
    <source>
        <dbReference type="ARBA" id="ARBA00008193"/>
    </source>
</evidence>
<gene>
    <name evidence="9" type="ordered locus">Oter_1144</name>
</gene>
<dbReference type="InterPro" id="IPR005115">
    <property type="entry name" value="Gly_transporter"/>
</dbReference>
<comment type="similarity">
    <text evidence="2">Belongs to the UPF0126 family.</text>
</comment>
<evidence type="ECO:0000259" key="8">
    <source>
        <dbReference type="Pfam" id="PF03458"/>
    </source>
</evidence>
<evidence type="ECO:0000256" key="6">
    <source>
        <dbReference type="ARBA" id="ARBA00023136"/>
    </source>
</evidence>
<feature type="transmembrane region" description="Helical" evidence="7">
    <location>
        <begin position="157"/>
        <end position="178"/>
    </location>
</feature>
<feature type="transmembrane region" description="Helical" evidence="7">
    <location>
        <begin position="72"/>
        <end position="90"/>
    </location>
</feature>
<keyword evidence="10" id="KW-1185">Reference proteome</keyword>
<keyword evidence="5 7" id="KW-1133">Transmembrane helix</keyword>
<sequence length="217" mass="22918">MAPVTFHLPVWFDLGATFAFAITGALAGMQRRYDIVGVFFLALASSIGGALLRDGVFIQTGRPTPLLTDDRYIQVITLATLLGALVGGHVKRFRRTIAVIDAVGLGAYAVFGTQKSLTAGLAVPAALLVGVVNAAGGGLLRDLITREEPLVFKPGQFYVLTALAGGVVFVFLTAWVGVPATRAALIAIAITFVFRMLSILFNWRTAPFGEADTPPTP</sequence>
<dbReference type="eggNOG" id="COG2860">
    <property type="taxonomic scope" value="Bacteria"/>
</dbReference>
<reference evidence="9 10" key="1">
    <citation type="journal article" date="2011" name="J. Bacteriol.">
        <title>Genome sequence of the verrucomicrobium Opitutus terrae PB90-1, an abundant inhabitant of rice paddy soil ecosystems.</title>
        <authorList>
            <person name="van Passel M.W."/>
            <person name="Kant R."/>
            <person name="Palva A."/>
            <person name="Copeland A."/>
            <person name="Lucas S."/>
            <person name="Lapidus A."/>
            <person name="Glavina del Rio T."/>
            <person name="Pitluck S."/>
            <person name="Goltsman E."/>
            <person name="Clum A."/>
            <person name="Sun H."/>
            <person name="Schmutz J."/>
            <person name="Larimer F.W."/>
            <person name="Land M.L."/>
            <person name="Hauser L."/>
            <person name="Kyrpides N."/>
            <person name="Mikhailova N."/>
            <person name="Richardson P.P."/>
            <person name="Janssen P.H."/>
            <person name="de Vos W.M."/>
            <person name="Smidt H."/>
        </authorList>
    </citation>
    <scope>NUCLEOTIDE SEQUENCE [LARGE SCALE GENOMIC DNA]</scope>
    <source>
        <strain evidence="10">DSM 11246 / JCM 15787 / PB90-1</strain>
    </source>
</reference>
<dbReference type="PANTHER" id="PTHR30506">
    <property type="entry name" value="INNER MEMBRANE PROTEIN"/>
    <property type="match status" value="1"/>
</dbReference>
<dbReference type="OrthoDB" id="9791874at2"/>
<dbReference type="EMBL" id="CP001032">
    <property type="protein sequence ID" value="ACB74432.1"/>
    <property type="molecule type" value="Genomic_DNA"/>
</dbReference>
<dbReference type="KEGG" id="ote:Oter_1144"/>
<feature type="transmembrane region" description="Helical" evidence="7">
    <location>
        <begin position="119"/>
        <end position="136"/>
    </location>
</feature>